<dbReference type="Proteomes" id="UP000178606">
    <property type="component" value="Unassembled WGS sequence"/>
</dbReference>
<dbReference type="PANTHER" id="PTHR46417">
    <property type="entry name" value="TRNA (GUANINE-N(1)-)-METHYLTRANSFERASE"/>
    <property type="match status" value="1"/>
</dbReference>
<reference evidence="20 21" key="1">
    <citation type="journal article" date="2016" name="Nat. Commun.">
        <title>Thousands of microbial genomes shed light on interconnected biogeochemical processes in an aquifer system.</title>
        <authorList>
            <person name="Anantharaman K."/>
            <person name="Brown C.T."/>
            <person name="Hug L.A."/>
            <person name="Sharon I."/>
            <person name="Castelle C.J."/>
            <person name="Probst A.J."/>
            <person name="Thomas B.C."/>
            <person name="Singh A."/>
            <person name="Wilkins M.J."/>
            <person name="Karaoz U."/>
            <person name="Brodie E.L."/>
            <person name="Williams K.H."/>
            <person name="Hubbard S.S."/>
            <person name="Banfield J.F."/>
        </authorList>
    </citation>
    <scope>NUCLEOTIDE SEQUENCE [LARGE SCALE GENOMIC DNA]</scope>
    <source>
        <strain evidence="21">RIFCSPLOWO2_12_FULL_64_10</strain>
    </source>
</reference>
<feature type="domain" description="tRNA methyltransferase TRMD/TRM10-type" evidence="19">
    <location>
        <begin position="1"/>
        <end position="224"/>
    </location>
</feature>
<evidence type="ECO:0000256" key="8">
    <source>
        <dbReference type="ARBA" id="ARBA00022603"/>
    </source>
</evidence>
<keyword evidence="8 15" id="KW-0489">Methyltransferase</keyword>
<dbReference type="InterPro" id="IPR029028">
    <property type="entry name" value="Alpha/beta_knot_MTases"/>
</dbReference>
<protein>
    <recommendedName>
        <fullName evidence="6 15">tRNA (guanine-N(1)-)-methyltransferase</fullName>
        <ecNumber evidence="5 15">2.1.1.228</ecNumber>
    </recommendedName>
    <alternativeName>
        <fullName evidence="12 15">M1G-methyltransferase</fullName>
    </alternativeName>
    <alternativeName>
        <fullName evidence="13 15">tRNA [GM37] methyltransferase</fullName>
    </alternativeName>
</protein>
<dbReference type="InterPro" id="IPR016009">
    <property type="entry name" value="tRNA_MeTrfase_TRMD/TRM10"/>
</dbReference>
<dbReference type="AlphaFoldDB" id="A0A1F6CRE3"/>
<evidence type="ECO:0000256" key="3">
    <source>
        <dbReference type="ARBA" id="ARBA00007630"/>
    </source>
</evidence>
<dbReference type="GO" id="GO:0052906">
    <property type="term" value="F:tRNA (guanine(37)-N1)-methyltransferase activity"/>
    <property type="evidence" value="ECO:0007669"/>
    <property type="project" value="UniProtKB-UniRule"/>
</dbReference>
<keyword evidence="10 15" id="KW-0949">S-adenosyl-L-methionine</keyword>
<evidence type="ECO:0000256" key="13">
    <source>
        <dbReference type="ARBA" id="ARBA00033392"/>
    </source>
</evidence>
<dbReference type="CDD" id="cd18080">
    <property type="entry name" value="TrmD-like"/>
    <property type="match status" value="1"/>
</dbReference>
<feature type="binding site" evidence="15 16">
    <location>
        <position position="112"/>
    </location>
    <ligand>
        <name>S-adenosyl-L-methionine</name>
        <dbReference type="ChEBI" id="CHEBI:59789"/>
    </ligand>
</feature>
<evidence type="ECO:0000256" key="6">
    <source>
        <dbReference type="ARBA" id="ARBA00014679"/>
    </source>
</evidence>
<keyword evidence="11 15" id="KW-0819">tRNA processing</keyword>
<evidence type="ECO:0000313" key="20">
    <source>
        <dbReference type="EMBL" id="OGG51714.1"/>
    </source>
</evidence>
<evidence type="ECO:0000256" key="18">
    <source>
        <dbReference type="SAM" id="MobiDB-lite"/>
    </source>
</evidence>
<dbReference type="NCBIfam" id="NF000648">
    <property type="entry name" value="PRK00026.1"/>
    <property type="match status" value="1"/>
</dbReference>
<dbReference type="EC" id="2.1.1.228" evidence="5 15"/>
<evidence type="ECO:0000256" key="4">
    <source>
        <dbReference type="ARBA" id="ARBA00011738"/>
    </source>
</evidence>
<dbReference type="FunFam" id="1.10.1270.20:FF:000001">
    <property type="entry name" value="tRNA (guanine-N(1)-)-methyltransferase"/>
    <property type="match status" value="1"/>
</dbReference>
<comment type="subunit">
    <text evidence="4 15 17">Homodimer.</text>
</comment>
<evidence type="ECO:0000256" key="14">
    <source>
        <dbReference type="ARBA" id="ARBA00047783"/>
    </source>
</evidence>
<feature type="binding site" evidence="15 16">
    <location>
        <begin position="132"/>
        <end position="137"/>
    </location>
    <ligand>
        <name>S-adenosyl-L-methionine</name>
        <dbReference type="ChEBI" id="CHEBI:59789"/>
    </ligand>
</feature>
<dbReference type="Gene3D" id="3.40.1280.10">
    <property type="match status" value="1"/>
</dbReference>
<keyword evidence="7 15" id="KW-0963">Cytoplasm</keyword>
<comment type="catalytic activity">
    <reaction evidence="14 15 17">
        <text>guanosine(37) in tRNA + S-adenosyl-L-methionine = N(1)-methylguanosine(37) in tRNA + S-adenosyl-L-homocysteine + H(+)</text>
        <dbReference type="Rhea" id="RHEA:36899"/>
        <dbReference type="Rhea" id="RHEA-COMP:10145"/>
        <dbReference type="Rhea" id="RHEA-COMP:10147"/>
        <dbReference type="ChEBI" id="CHEBI:15378"/>
        <dbReference type="ChEBI" id="CHEBI:57856"/>
        <dbReference type="ChEBI" id="CHEBI:59789"/>
        <dbReference type="ChEBI" id="CHEBI:73542"/>
        <dbReference type="ChEBI" id="CHEBI:74269"/>
        <dbReference type="EC" id="2.1.1.228"/>
    </reaction>
</comment>
<dbReference type="EMBL" id="MFKF01000173">
    <property type="protein sequence ID" value="OGG51714.1"/>
    <property type="molecule type" value="Genomic_DNA"/>
</dbReference>
<dbReference type="InterPro" id="IPR023148">
    <property type="entry name" value="tRNA_m1G_MeTrfase_C_sf"/>
</dbReference>
<organism evidence="20 21">
    <name type="scientific">Handelsmanbacteria sp. (strain RIFCSPLOWO2_12_FULL_64_10)</name>
    <dbReference type="NCBI Taxonomy" id="1817868"/>
    <lineage>
        <taxon>Bacteria</taxon>
        <taxon>Candidatus Handelsmaniibacteriota</taxon>
    </lineage>
</organism>
<evidence type="ECO:0000256" key="9">
    <source>
        <dbReference type="ARBA" id="ARBA00022679"/>
    </source>
</evidence>
<dbReference type="Gene3D" id="1.10.1270.20">
    <property type="entry name" value="tRNA(m1g37)methyltransferase, domain 2"/>
    <property type="match status" value="1"/>
</dbReference>
<comment type="similarity">
    <text evidence="3 15 17">Belongs to the RNA methyltransferase TrmD family.</text>
</comment>
<evidence type="ECO:0000256" key="12">
    <source>
        <dbReference type="ARBA" id="ARBA00029736"/>
    </source>
</evidence>
<evidence type="ECO:0000256" key="7">
    <source>
        <dbReference type="ARBA" id="ARBA00022490"/>
    </source>
</evidence>
<dbReference type="PIRSF" id="PIRSF000386">
    <property type="entry name" value="tRNA_mtase"/>
    <property type="match status" value="1"/>
</dbReference>
<feature type="region of interest" description="Disordered" evidence="18">
    <location>
        <begin position="223"/>
        <end position="247"/>
    </location>
</feature>
<accession>A0A1F6CRE3</accession>
<evidence type="ECO:0000256" key="17">
    <source>
        <dbReference type="RuleBase" id="RU003464"/>
    </source>
</evidence>
<dbReference type="PANTHER" id="PTHR46417:SF1">
    <property type="entry name" value="TRNA (GUANINE-N(1)-)-METHYLTRANSFERASE"/>
    <property type="match status" value="1"/>
</dbReference>
<comment type="function">
    <text evidence="1 15 17">Specifically methylates guanosine-37 in various tRNAs.</text>
</comment>
<dbReference type="HAMAP" id="MF_00605">
    <property type="entry name" value="TrmD"/>
    <property type="match status" value="1"/>
</dbReference>
<name>A0A1F6CRE3_HANXR</name>
<evidence type="ECO:0000256" key="1">
    <source>
        <dbReference type="ARBA" id="ARBA00002634"/>
    </source>
</evidence>
<sequence>MQIDILTIFPEMFEGPFSHSIVERAQKAGIVGIRIHDLRNFTEDRHRTVDDTPYGGGGGMIFRPEPLARALRALTSAQGPHRTVFLTPEGRPLTQRLANHLSLESHLILLCGHYRGIDERIRTLYVNDEISIGDYVLSGGELPAMVLVDAVVRLLPGAIGNFESAQSDSFQEGLLACPWYTRPRVFEGEPVPDVLINGDHREIARWRRRQALLRTSERRPDLLDREALSEMETPEPEARAITPEAPR</sequence>
<comment type="subcellular location">
    <subcellularLocation>
        <location evidence="2 15 17">Cytoplasm</location>
    </subcellularLocation>
</comment>
<evidence type="ECO:0000256" key="10">
    <source>
        <dbReference type="ARBA" id="ARBA00022691"/>
    </source>
</evidence>
<dbReference type="Pfam" id="PF01746">
    <property type="entry name" value="tRNA_m1G_MT"/>
    <property type="match status" value="1"/>
</dbReference>
<evidence type="ECO:0000256" key="5">
    <source>
        <dbReference type="ARBA" id="ARBA00012807"/>
    </source>
</evidence>
<evidence type="ECO:0000259" key="19">
    <source>
        <dbReference type="Pfam" id="PF01746"/>
    </source>
</evidence>
<dbReference type="NCBIfam" id="TIGR00088">
    <property type="entry name" value="trmD"/>
    <property type="match status" value="1"/>
</dbReference>
<evidence type="ECO:0000256" key="16">
    <source>
        <dbReference type="PIRSR" id="PIRSR000386-1"/>
    </source>
</evidence>
<dbReference type="InterPro" id="IPR002649">
    <property type="entry name" value="tRNA_m1G_MeTrfase_TrmD"/>
</dbReference>
<gene>
    <name evidence="15" type="primary">trmD</name>
    <name evidence="20" type="ORF">A3F84_23480</name>
</gene>
<dbReference type="FunFam" id="3.40.1280.10:FF:000001">
    <property type="entry name" value="tRNA (guanine-N(1)-)-methyltransferase"/>
    <property type="match status" value="1"/>
</dbReference>
<proteinExistence type="inferred from homology"/>
<evidence type="ECO:0000313" key="21">
    <source>
        <dbReference type="Proteomes" id="UP000178606"/>
    </source>
</evidence>
<dbReference type="SUPFAM" id="SSF75217">
    <property type="entry name" value="alpha/beta knot"/>
    <property type="match status" value="1"/>
</dbReference>
<keyword evidence="9 15" id="KW-0808">Transferase</keyword>
<evidence type="ECO:0000256" key="2">
    <source>
        <dbReference type="ARBA" id="ARBA00004496"/>
    </source>
</evidence>
<dbReference type="GO" id="GO:0005829">
    <property type="term" value="C:cytosol"/>
    <property type="evidence" value="ECO:0007669"/>
    <property type="project" value="TreeGrafter"/>
</dbReference>
<dbReference type="GO" id="GO:0002939">
    <property type="term" value="P:tRNA N1-guanine methylation"/>
    <property type="evidence" value="ECO:0007669"/>
    <property type="project" value="TreeGrafter"/>
</dbReference>
<evidence type="ECO:0000256" key="15">
    <source>
        <dbReference type="HAMAP-Rule" id="MF_00605"/>
    </source>
</evidence>
<dbReference type="InterPro" id="IPR029026">
    <property type="entry name" value="tRNA_m1G_MTases_N"/>
</dbReference>
<evidence type="ECO:0000256" key="11">
    <source>
        <dbReference type="ARBA" id="ARBA00022694"/>
    </source>
</evidence>
<comment type="caution">
    <text evidence="20">The sequence shown here is derived from an EMBL/GenBank/DDBJ whole genome shotgun (WGS) entry which is preliminary data.</text>
</comment>